<dbReference type="InterPro" id="IPR045023">
    <property type="entry name" value="FATA/B"/>
</dbReference>
<sequence length="239" mass="27497">MIIDFEYQPLLEDYKKNGDMLLGSILKILENSGNKHSDAAGDAILEGSSNGKAWVLTDWLIDVIIYPKYGDKIVARTWSEPVNNLFICTRDFEMYCNGELSVKGTTKWILLDLNTNRPCKITQEIINKYQPEDKHTYEDSKLPKLVLPESFSRETPIAIRRLDIDFNDHVHNLTYLDYALEGLPEEVFENRNFKKLRISYKMAVKSGEAIVCKYAENEGRHICCIYGKGGDLKTQIEFD</sequence>
<dbReference type="Gene3D" id="3.10.129.10">
    <property type="entry name" value="Hotdog Thioesterase"/>
    <property type="match status" value="1"/>
</dbReference>
<dbReference type="RefSeq" id="WP_074643981.1">
    <property type="nucleotide sequence ID" value="NZ_FOFU01000006.1"/>
</dbReference>
<organism evidence="10 11">
    <name type="scientific">Treponema bryantii</name>
    <dbReference type="NCBI Taxonomy" id="163"/>
    <lineage>
        <taxon>Bacteria</taxon>
        <taxon>Pseudomonadati</taxon>
        <taxon>Spirochaetota</taxon>
        <taxon>Spirochaetia</taxon>
        <taxon>Spirochaetales</taxon>
        <taxon>Treponemataceae</taxon>
        <taxon>Treponema</taxon>
    </lineage>
</organism>
<keyword evidence="3 10" id="KW-0378">Hydrolase</keyword>
<dbReference type="InterPro" id="IPR029069">
    <property type="entry name" value="HotDog_dom_sf"/>
</dbReference>
<evidence type="ECO:0000256" key="3">
    <source>
        <dbReference type="ARBA" id="ARBA00022801"/>
    </source>
</evidence>
<protein>
    <submittedName>
        <fullName evidence="10">Medium-chain acyl-[acyl-carrier-protein] hydrolase</fullName>
    </submittedName>
</protein>
<dbReference type="PANTHER" id="PTHR31727">
    <property type="entry name" value="OLEOYL-ACYL CARRIER PROTEIN THIOESTERASE 1, CHLOROPLASTIC"/>
    <property type="match status" value="1"/>
</dbReference>
<dbReference type="CDD" id="cd00586">
    <property type="entry name" value="4HBT"/>
    <property type="match status" value="1"/>
</dbReference>
<dbReference type="GO" id="GO:0016297">
    <property type="term" value="F:fatty acyl-[ACP] hydrolase activity"/>
    <property type="evidence" value="ECO:0007669"/>
    <property type="project" value="InterPro"/>
</dbReference>
<dbReference type="PANTHER" id="PTHR31727:SF6">
    <property type="entry name" value="OLEOYL-ACYL CARRIER PROTEIN THIOESTERASE 1, CHLOROPLASTIC"/>
    <property type="match status" value="1"/>
</dbReference>
<feature type="domain" description="Acyl-ACP thioesterase-like C-terminal" evidence="9">
    <location>
        <begin position="153"/>
        <end position="217"/>
    </location>
</feature>
<dbReference type="GO" id="GO:0000036">
    <property type="term" value="F:acyl carrier activity"/>
    <property type="evidence" value="ECO:0007669"/>
    <property type="project" value="TreeGrafter"/>
</dbReference>
<dbReference type="STRING" id="163.SAMN04487775_101203"/>
<keyword evidence="6" id="KW-0443">Lipid metabolism</keyword>
<keyword evidence="7" id="KW-0275">Fatty acid biosynthesis</keyword>
<feature type="domain" description="Acyl-ACP thioesterase N-terminal hotdog" evidence="8">
    <location>
        <begin position="7"/>
        <end position="129"/>
    </location>
</feature>
<keyword evidence="11" id="KW-1185">Reference proteome</keyword>
<accession>A0A1H9H217</accession>
<evidence type="ECO:0000313" key="10">
    <source>
        <dbReference type="EMBL" id="SEQ56369.1"/>
    </source>
</evidence>
<keyword evidence="4" id="KW-0276">Fatty acid metabolism</keyword>
<name>A0A1H9H217_9SPIR</name>
<dbReference type="SUPFAM" id="SSF54637">
    <property type="entry name" value="Thioesterase/thiol ester dehydrase-isomerase"/>
    <property type="match status" value="2"/>
</dbReference>
<evidence type="ECO:0000256" key="2">
    <source>
        <dbReference type="ARBA" id="ARBA00022516"/>
    </source>
</evidence>
<comment type="similarity">
    <text evidence="1">Belongs to the acyl-ACP thioesterase family.</text>
</comment>
<keyword evidence="5" id="KW-0809">Transit peptide</keyword>
<evidence type="ECO:0000256" key="7">
    <source>
        <dbReference type="ARBA" id="ARBA00023160"/>
    </source>
</evidence>
<dbReference type="InterPro" id="IPR002864">
    <property type="entry name" value="Acyl-ACP_thioesterase_NHD"/>
</dbReference>
<dbReference type="OrthoDB" id="9801517at2"/>
<evidence type="ECO:0000256" key="5">
    <source>
        <dbReference type="ARBA" id="ARBA00022946"/>
    </source>
</evidence>
<evidence type="ECO:0000313" key="11">
    <source>
        <dbReference type="Proteomes" id="UP000182360"/>
    </source>
</evidence>
<evidence type="ECO:0000259" key="8">
    <source>
        <dbReference type="Pfam" id="PF01643"/>
    </source>
</evidence>
<keyword evidence="2" id="KW-0444">Lipid biosynthesis</keyword>
<dbReference type="Pfam" id="PF20791">
    <property type="entry name" value="Acyl-ACP_TE_C"/>
    <property type="match status" value="1"/>
</dbReference>
<evidence type="ECO:0000256" key="1">
    <source>
        <dbReference type="ARBA" id="ARBA00006500"/>
    </source>
</evidence>
<dbReference type="Proteomes" id="UP000182360">
    <property type="component" value="Unassembled WGS sequence"/>
</dbReference>
<evidence type="ECO:0000256" key="4">
    <source>
        <dbReference type="ARBA" id="ARBA00022832"/>
    </source>
</evidence>
<proteinExistence type="inferred from homology"/>
<reference evidence="10 11" key="1">
    <citation type="submission" date="2016-10" db="EMBL/GenBank/DDBJ databases">
        <authorList>
            <person name="de Groot N.N."/>
        </authorList>
    </citation>
    <scope>NUCLEOTIDE SEQUENCE [LARGE SCALE GENOMIC DNA]</scope>
    <source>
        <strain evidence="10 11">B25</strain>
    </source>
</reference>
<dbReference type="AlphaFoldDB" id="A0A1H9H217"/>
<dbReference type="InterPro" id="IPR049427">
    <property type="entry name" value="Acyl-ACP_TE_C"/>
</dbReference>
<evidence type="ECO:0000259" key="9">
    <source>
        <dbReference type="Pfam" id="PF20791"/>
    </source>
</evidence>
<dbReference type="Pfam" id="PF01643">
    <property type="entry name" value="Acyl-ACP_TE"/>
    <property type="match status" value="1"/>
</dbReference>
<evidence type="ECO:0000256" key="6">
    <source>
        <dbReference type="ARBA" id="ARBA00023098"/>
    </source>
</evidence>
<gene>
    <name evidence="10" type="ORF">SAMN04487977_10615</name>
</gene>
<dbReference type="EMBL" id="FOFU01000006">
    <property type="protein sequence ID" value="SEQ56369.1"/>
    <property type="molecule type" value="Genomic_DNA"/>
</dbReference>